<proteinExistence type="predicted"/>
<feature type="region of interest" description="Disordered" evidence="1">
    <location>
        <begin position="83"/>
        <end position="179"/>
    </location>
</feature>
<feature type="compositionally biased region" description="Polar residues" evidence="1">
    <location>
        <begin position="141"/>
        <end position="151"/>
    </location>
</feature>
<dbReference type="AlphaFoldDB" id="A0AAD8VHU1"/>
<keyword evidence="3" id="KW-1185">Reference proteome</keyword>
<accession>A0AAD8VHU1</accession>
<feature type="compositionally biased region" description="Polar residues" evidence="1">
    <location>
        <begin position="118"/>
        <end position="134"/>
    </location>
</feature>
<evidence type="ECO:0000313" key="3">
    <source>
        <dbReference type="Proteomes" id="UP001231189"/>
    </source>
</evidence>
<evidence type="ECO:0000256" key="1">
    <source>
        <dbReference type="SAM" id="MobiDB-lite"/>
    </source>
</evidence>
<name>A0AAD8VHU1_LOLMU</name>
<dbReference type="PANTHER" id="PTHR36720">
    <property type="entry name" value="TAF RNA POLYMERASE I SUBUNIT A"/>
    <property type="match status" value="1"/>
</dbReference>
<dbReference type="Pfam" id="PF14929">
    <property type="entry name" value="TAF1_subA"/>
    <property type="match status" value="1"/>
</dbReference>
<feature type="compositionally biased region" description="Basic and acidic residues" evidence="1">
    <location>
        <begin position="87"/>
        <end position="99"/>
    </location>
</feature>
<reference evidence="2" key="1">
    <citation type="submission" date="2023-07" db="EMBL/GenBank/DDBJ databases">
        <title>A chromosome-level genome assembly of Lolium multiflorum.</title>
        <authorList>
            <person name="Chen Y."/>
            <person name="Copetti D."/>
            <person name="Kolliker R."/>
            <person name="Studer B."/>
        </authorList>
    </citation>
    <scope>NUCLEOTIDE SEQUENCE</scope>
    <source>
        <strain evidence="2">02402/16</strain>
        <tissue evidence="2">Leaf</tissue>
    </source>
</reference>
<feature type="region of interest" description="Disordered" evidence="1">
    <location>
        <begin position="1"/>
        <end position="44"/>
    </location>
</feature>
<dbReference type="PANTHER" id="PTHR36720:SF1">
    <property type="entry name" value="TAF RNA POLYMERASE I SUBUNIT A"/>
    <property type="match status" value="1"/>
</dbReference>
<dbReference type="GO" id="GO:0006360">
    <property type="term" value="P:transcription by RNA polymerase I"/>
    <property type="evidence" value="ECO:0007669"/>
    <property type="project" value="InterPro"/>
</dbReference>
<dbReference type="Proteomes" id="UP001231189">
    <property type="component" value="Unassembled WGS sequence"/>
</dbReference>
<protein>
    <submittedName>
        <fullName evidence="2">Uncharacterized protein</fullName>
    </submittedName>
</protein>
<organism evidence="2 3">
    <name type="scientific">Lolium multiflorum</name>
    <name type="common">Italian ryegrass</name>
    <name type="synonym">Lolium perenne subsp. multiflorum</name>
    <dbReference type="NCBI Taxonomy" id="4521"/>
    <lineage>
        <taxon>Eukaryota</taxon>
        <taxon>Viridiplantae</taxon>
        <taxon>Streptophyta</taxon>
        <taxon>Embryophyta</taxon>
        <taxon>Tracheophyta</taxon>
        <taxon>Spermatophyta</taxon>
        <taxon>Magnoliopsida</taxon>
        <taxon>Liliopsida</taxon>
        <taxon>Poales</taxon>
        <taxon>Poaceae</taxon>
        <taxon>BOP clade</taxon>
        <taxon>Pooideae</taxon>
        <taxon>Poodae</taxon>
        <taxon>Poeae</taxon>
        <taxon>Poeae Chloroplast Group 2 (Poeae type)</taxon>
        <taxon>Loliodinae</taxon>
        <taxon>Loliinae</taxon>
        <taxon>Lolium</taxon>
    </lineage>
</organism>
<dbReference type="GO" id="GO:0000120">
    <property type="term" value="C:RNA polymerase I transcription regulator complex"/>
    <property type="evidence" value="ECO:0007669"/>
    <property type="project" value="InterPro"/>
</dbReference>
<dbReference type="EMBL" id="JAUUTY010000007">
    <property type="protein sequence ID" value="KAK1605360.1"/>
    <property type="molecule type" value="Genomic_DNA"/>
</dbReference>
<feature type="compositionally biased region" description="Pro residues" evidence="1">
    <location>
        <begin position="1"/>
        <end position="11"/>
    </location>
</feature>
<sequence>MARLPLPPTPPSFTVVKKEPDVNTTAAAAARTPHPLTHRKRLPLPGTPIQPFLTPQTIPSATSTPDSYTIRRCRELGLTPETLPTSIKREPDADAKDAGGETFGTPPPKKRRRHCLSATPSQPLFTPGTTQPDNSRADTWWSEQHGPTPNATVKREPGTDAGKAAGGKLRRPYPHARPTAAETPTMWLNRGRLGRLLHNLTRTHRWRDAAGVFSALLPAFQHPDSSEEAHSIFVAALDIHRKLEEDSGNVHGGKRRYYLRTEKIFNVWLPRLAWLPTSAKKHLVKLERALFYLSQEKIDDAYNSTRALIAKDGLQMEPTLNLIHGLISYDKWYSGLPKDMQLEELDVYNEACTTSEASNGHEESGLQDSSNDSIDVDDASFRPCSSESSISNGNIDKKQKIYKKYFPVYSVKENDSVGSDVKEVGCTDFRSVFFSTSDSPTCGLEKSLLPLRVKRAAGTSNDSFDSYWKYKSTPNHFYADAERCLRVALHSSPPVMAALVPLIQVLVLRIAIRVLP</sequence>
<dbReference type="InterPro" id="IPR039495">
    <property type="entry name" value="TAF1A"/>
</dbReference>
<gene>
    <name evidence="2" type="ORF">QYE76_029033</name>
</gene>
<evidence type="ECO:0000313" key="2">
    <source>
        <dbReference type="EMBL" id="KAK1605360.1"/>
    </source>
</evidence>
<comment type="caution">
    <text evidence="2">The sequence shown here is derived from an EMBL/GenBank/DDBJ whole genome shotgun (WGS) entry which is preliminary data.</text>
</comment>